<dbReference type="FunFam" id="1.10.10.60:FF:000169">
    <property type="entry name" value="DNA-binding protein SATB1"/>
    <property type="match status" value="2"/>
</dbReference>
<evidence type="ECO:0000313" key="13">
    <source>
        <dbReference type="Proteomes" id="UP000015104"/>
    </source>
</evidence>
<feature type="DNA-binding region" description="Homeobox" evidence="7">
    <location>
        <begin position="1172"/>
        <end position="1241"/>
    </location>
</feature>
<feature type="compositionally biased region" description="Polar residues" evidence="9">
    <location>
        <begin position="1240"/>
        <end position="1252"/>
    </location>
</feature>
<dbReference type="Gene3D" id="1.10.10.60">
    <property type="entry name" value="Homeodomain-like"/>
    <property type="match status" value="2"/>
</dbReference>
<sequence length="1329" mass="140358">MLHAPMDYLDCACFTGRTSIPIRCIVERVSSNGNATPPSSPTSNVTPNISSPTTTVPSLSLSTTTSTTTTTTQPTVTTLVPATSPNATSGSQLTVTSETPTQTNQPNETHTLEANGSSALNPSTNLPESSLTDSPQTLPSVLQSTSPLSSKISTCSKLQISTDNLIPPSTTTSPTLLSNQTSIGDKSSGEGGFSLLGSESIDTKAVCSTTTTNTTVTSPGNAVNNCNNIDEDDDLDVNPANPNDNKNIETISTNQNSGSSVNITDNVSTNGDTSVNLSLGDKLINGKNNESNCNSNQRHLTNSSPSLDLSTNNNNNSNNSSVGCNNTNNGGGHCQAINVSLSQQLSPSSALRSLFGLNHYPFQANHLNHNLSHLQHHNHNHHTHHLLTSHLDHSSSINSNQQSGDSGNHSSTSSPTFPASISPSGVVEQDSFAIITSGLLFSNLVKTALLHLGYPESEISGAKGFIQLRNWKPLTLDQITDSVDATVGDIMGDISSIASLRIILHRPRTSGPNEIEDKLLQVLLAQSYSLLANSGNPVDQTLLAALMGRNNRLEAELNDETRGKFDQWYMQQVFNQYRQMATLAAAQAHHQQAAAAAAAVMAATNQQQKQAAAAALAAVVNAAAASAGSTASGNGSVDGSGVNETLTRNRGAAAAAAAAAAAVAAAANCQSLLNLDMDAASLASNASASSHSNHLKDNHHHHSSKHHSHDHHHHTRGPSSSSSSHLLSTGRSSESNSGVTGGSSGAGARLDSSASSVISSSGTTNLNSSNSTAANNGNSNSNINRSSPNAPGQYVRTRIRTSFDPEMELPKLHKWFSENQHPSRAQIQQYVKELNSLESRRGRKPLDVNNVVYWFKNARAAHKRHELKLVNGSQSPTLSNNNTTNVNNNSNNLINSSNLSNLHCRDPYEARINLGSGRSGRGLGLMPGLMSDRLSGLSGLTSGNGGNGTSGNEPYADSNGNEDLLMGQMYDDDGSEAGQDDYEGDDMMMDDDCSQISQTLDLSVRPMKRQRSDSSPPGSPISGPSSLSDLIRGTPPHTLASASSCHSNFNVKDEPASDEEDEEDYDDMDERDYYPVVTSRHGLSLTSGNHGGISSRSGDVHNLSGVTSNYLGIGSESINGMISETGGRHNHHSTSSHDRHHHHSSSSSNLNNGASSGSHGQPDSPEEGRRIRRSRTFIDPTTEVPKLEQWFSLCTHPNHPQIVSYTDELNSSPYRLKYPKLEPKNIQFWFKNRRAKSKRQNLPISSSNTSPLTTSVQSGSTSTNTNNNQLSSSSSSSSTSGPVTTTTTSSSPSIASNCSVSSLSLSTSTGPVSTSVSSSALTIDRLIGH</sequence>
<dbReference type="PANTHER" id="PTHR15116">
    <property type="entry name" value="DNA-BINDING PROTEIN SATB FAMILY MEMBER"/>
    <property type="match status" value="1"/>
</dbReference>
<dbReference type="Proteomes" id="UP000015104">
    <property type="component" value="Unassembled WGS sequence"/>
</dbReference>
<evidence type="ECO:0000259" key="11">
    <source>
        <dbReference type="PROSITE" id="PS51982"/>
    </source>
</evidence>
<dbReference type="EMBL" id="CAEY01000525">
    <property type="status" value="NOT_ANNOTATED_CDS"/>
    <property type="molecule type" value="Genomic_DNA"/>
</dbReference>
<feature type="region of interest" description="Disordered" evidence="9">
    <location>
        <begin position="377"/>
        <end position="422"/>
    </location>
</feature>
<feature type="compositionally biased region" description="Polar residues" evidence="9">
    <location>
        <begin position="81"/>
        <end position="146"/>
    </location>
</feature>
<feature type="domain" description="Homeobox" evidence="10">
    <location>
        <begin position="1170"/>
        <end position="1240"/>
    </location>
</feature>
<evidence type="ECO:0000256" key="7">
    <source>
        <dbReference type="PROSITE-ProRule" id="PRU00108"/>
    </source>
</evidence>
<feature type="compositionally biased region" description="Low complexity" evidence="9">
    <location>
        <begin position="717"/>
        <end position="738"/>
    </location>
</feature>
<dbReference type="SMART" id="SM00389">
    <property type="entry name" value="HOX"/>
    <property type="match status" value="2"/>
</dbReference>
<keyword evidence="5 7" id="KW-0371">Homeobox</keyword>
<dbReference type="GO" id="GO:0000978">
    <property type="term" value="F:RNA polymerase II cis-regulatory region sequence-specific DNA binding"/>
    <property type="evidence" value="ECO:0007669"/>
    <property type="project" value="TreeGrafter"/>
</dbReference>
<dbReference type="RefSeq" id="XP_025017628.1">
    <property type="nucleotide sequence ID" value="XM_025161860.1"/>
</dbReference>
<feature type="region of interest" description="Disordered" evidence="9">
    <location>
        <begin position="936"/>
        <end position="1069"/>
    </location>
</feature>
<feature type="compositionally biased region" description="Low complexity" evidence="9">
    <location>
        <begin position="752"/>
        <end position="790"/>
    </location>
</feature>
<feature type="region of interest" description="Disordered" evidence="9">
    <location>
        <begin position="165"/>
        <end position="195"/>
    </location>
</feature>
<dbReference type="InterPro" id="IPR032392">
    <property type="entry name" value="ULD"/>
</dbReference>
<dbReference type="InterPro" id="IPR009057">
    <property type="entry name" value="Homeodomain-like_sf"/>
</dbReference>
<keyword evidence="6 7" id="KW-0539">Nucleus</keyword>
<dbReference type="GO" id="GO:0006338">
    <property type="term" value="P:chromatin remodeling"/>
    <property type="evidence" value="ECO:0007669"/>
    <property type="project" value="InterPro"/>
</dbReference>
<dbReference type="Gene3D" id="3.10.20.710">
    <property type="entry name" value="SATB, ubiquitin-like oligomerisation domain"/>
    <property type="match status" value="1"/>
</dbReference>
<feature type="domain" description="Homeobox" evidence="10">
    <location>
        <begin position="795"/>
        <end position="865"/>
    </location>
</feature>
<keyword evidence="2" id="KW-0677">Repeat</keyword>
<feature type="compositionally biased region" description="Polar residues" evidence="9">
    <location>
        <begin position="240"/>
        <end position="272"/>
    </location>
</feature>
<comment type="subcellular location">
    <subcellularLocation>
        <location evidence="1 7 8">Nucleus</location>
    </subcellularLocation>
</comment>
<keyword evidence="4 7" id="KW-0238">DNA-binding</keyword>
<evidence type="ECO:0000256" key="8">
    <source>
        <dbReference type="RuleBase" id="RU000682"/>
    </source>
</evidence>
<dbReference type="EnsemblMetazoa" id="tetur20g03290.1">
    <property type="protein sequence ID" value="tetur20g03290.1"/>
    <property type="gene ID" value="tetur20g03290"/>
</dbReference>
<dbReference type="InterPro" id="IPR039673">
    <property type="entry name" value="SATB1/SATB2"/>
</dbReference>
<evidence type="ECO:0000256" key="3">
    <source>
        <dbReference type="ARBA" id="ARBA00022843"/>
    </source>
</evidence>
<dbReference type="InterPro" id="IPR038224">
    <property type="entry name" value="SATB_ULD_sf"/>
</dbReference>
<feature type="region of interest" description="Disordered" evidence="9">
    <location>
        <begin position="1237"/>
        <end position="1296"/>
    </location>
</feature>
<dbReference type="eggNOG" id="KOG3755">
    <property type="taxonomic scope" value="Eukaryota"/>
</dbReference>
<name>T1KTH8_TETUR</name>
<feature type="DNA-binding region" description="Homeobox" evidence="7">
    <location>
        <begin position="797"/>
        <end position="866"/>
    </location>
</feature>
<feature type="region of interest" description="Disordered" evidence="9">
    <location>
        <begin position="288"/>
        <end position="326"/>
    </location>
</feature>
<feature type="compositionally biased region" description="Basic residues" evidence="9">
    <location>
        <begin position="697"/>
        <end position="716"/>
    </location>
</feature>
<dbReference type="GO" id="GO:0000981">
    <property type="term" value="F:DNA-binding transcription factor activity, RNA polymerase II-specific"/>
    <property type="evidence" value="ECO:0007669"/>
    <property type="project" value="TreeGrafter"/>
</dbReference>
<dbReference type="SUPFAM" id="SSF46689">
    <property type="entry name" value="Homeodomain-like"/>
    <property type="match status" value="2"/>
</dbReference>
<proteinExistence type="predicted"/>
<feature type="compositionally biased region" description="Low complexity" evidence="9">
    <location>
        <begin position="41"/>
        <end position="80"/>
    </location>
</feature>
<evidence type="ECO:0000256" key="6">
    <source>
        <dbReference type="ARBA" id="ARBA00023242"/>
    </source>
</evidence>
<feature type="domain" description="CMP" evidence="11">
    <location>
        <begin position="405"/>
        <end position="506"/>
    </location>
</feature>
<feature type="region of interest" description="Disordered" evidence="9">
    <location>
        <begin position="223"/>
        <end position="272"/>
    </location>
</feature>
<feature type="compositionally biased region" description="Low complexity" evidence="9">
    <location>
        <begin position="1013"/>
        <end position="1031"/>
    </location>
</feature>
<dbReference type="PROSITE" id="PS51982">
    <property type="entry name" value="CMP"/>
    <property type="match status" value="1"/>
</dbReference>
<dbReference type="STRING" id="32264.T1KTH8"/>
<dbReference type="HOGENOM" id="CLU_259228_0_0_1"/>
<feature type="compositionally biased region" description="Low complexity" evidence="9">
    <location>
        <begin position="403"/>
        <end position="414"/>
    </location>
</feature>
<keyword evidence="13" id="KW-1185">Reference proteome</keyword>
<feature type="compositionally biased region" description="Acidic residues" evidence="9">
    <location>
        <begin position="970"/>
        <end position="993"/>
    </location>
</feature>
<evidence type="ECO:0008006" key="14">
    <source>
        <dbReference type="Google" id="ProtNLM"/>
    </source>
</evidence>
<accession>T1KTH8</accession>
<feature type="compositionally biased region" description="Low complexity" evidence="9">
    <location>
        <begin position="1253"/>
        <end position="1296"/>
    </location>
</feature>
<evidence type="ECO:0000256" key="4">
    <source>
        <dbReference type="ARBA" id="ARBA00023125"/>
    </source>
</evidence>
<feature type="compositionally biased region" description="Basic residues" evidence="9">
    <location>
        <begin position="377"/>
        <end position="387"/>
    </location>
</feature>
<dbReference type="KEGG" id="tut:107366898"/>
<dbReference type="OrthoDB" id="10052721at2759"/>
<dbReference type="Pfam" id="PF00046">
    <property type="entry name" value="Homeodomain"/>
    <property type="match status" value="2"/>
</dbReference>
<evidence type="ECO:0000256" key="5">
    <source>
        <dbReference type="ARBA" id="ARBA00023155"/>
    </source>
</evidence>
<feature type="region of interest" description="Disordered" evidence="9">
    <location>
        <begin position="32"/>
        <end position="146"/>
    </location>
</feature>
<dbReference type="PANTHER" id="PTHR15116:SF16">
    <property type="entry name" value="DEFECTIVE PROVENTRICULUS, ISOFORM A"/>
    <property type="match status" value="1"/>
</dbReference>
<evidence type="ECO:0000256" key="9">
    <source>
        <dbReference type="SAM" id="MobiDB-lite"/>
    </source>
</evidence>
<dbReference type="GO" id="GO:0005634">
    <property type="term" value="C:nucleus"/>
    <property type="evidence" value="ECO:0007669"/>
    <property type="project" value="UniProtKB-SubCell"/>
</dbReference>
<feature type="region of interest" description="Disordered" evidence="9">
    <location>
        <begin position="686"/>
        <end position="793"/>
    </location>
</feature>
<feature type="compositionally biased region" description="Acidic residues" evidence="9">
    <location>
        <begin position="1056"/>
        <end position="1069"/>
    </location>
</feature>
<evidence type="ECO:0000259" key="10">
    <source>
        <dbReference type="PROSITE" id="PS50071"/>
    </source>
</evidence>
<feature type="compositionally biased region" description="Polar residues" evidence="9">
    <location>
        <begin position="1040"/>
        <end position="1050"/>
    </location>
</feature>
<reference evidence="12" key="2">
    <citation type="submission" date="2015-06" db="UniProtKB">
        <authorList>
            <consortium name="EnsemblMetazoa"/>
        </authorList>
    </citation>
    <scope>IDENTIFICATION</scope>
</reference>
<dbReference type="CTD" id="37546"/>
<feature type="region of interest" description="Disordered" evidence="9">
    <location>
        <begin position="1120"/>
        <end position="1180"/>
    </location>
</feature>
<protein>
    <recommendedName>
        <fullName evidence="14">Homeobox domain-containing protein</fullName>
    </recommendedName>
</protein>
<dbReference type="InterPro" id="IPR001356">
    <property type="entry name" value="HD"/>
</dbReference>
<evidence type="ECO:0000313" key="12">
    <source>
        <dbReference type="EnsemblMetazoa" id="tetur20g03290.1"/>
    </source>
</evidence>
<feature type="compositionally biased region" description="Low complexity" evidence="9">
    <location>
        <begin position="1145"/>
        <end position="1160"/>
    </location>
</feature>
<dbReference type="Pfam" id="PF16534">
    <property type="entry name" value="ULD"/>
    <property type="match status" value="1"/>
</dbReference>
<dbReference type="CDD" id="cd00086">
    <property type="entry name" value="homeodomain"/>
    <property type="match status" value="2"/>
</dbReference>
<reference evidence="13" key="1">
    <citation type="submission" date="2011-08" db="EMBL/GenBank/DDBJ databases">
        <authorList>
            <person name="Rombauts S."/>
        </authorList>
    </citation>
    <scope>NUCLEOTIDE SEQUENCE</scope>
    <source>
        <strain evidence="13">London</strain>
    </source>
</reference>
<dbReference type="GeneID" id="107366898"/>
<keyword evidence="3" id="KW-0832">Ubl conjugation</keyword>
<feature type="compositionally biased region" description="Basic residues" evidence="9">
    <location>
        <begin position="1128"/>
        <end position="1144"/>
    </location>
</feature>
<organism evidence="12 13">
    <name type="scientific">Tetranychus urticae</name>
    <name type="common">Two-spotted spider mite</name>
    <dbReference type="NCBI Taxonomy" id="32264"/>
    <lineage>
        <taxon>Eukaryota</taxon>
        <taxon>Metazoa</taxon>
        <taxon>Ecdysozoa</taxon>
        <taxon>Arthropoda</taxon>
        <taxon>Chelicerata</taxon>
        <taxon>Arachnida</taxon>
        <taxon>Acari</taxon>
        <taxon>Acariformes</taxon>
        <taxon>Trombidiformes</taxon>
        <taxon>Prostigmata</taxon>
        <taxon>Eleutherengona</taxon>
        <taxon>Raphignathae</taxon>
        <taxon>Tetranychoidea</taxon>
        <taxon>Tetranychidae</taxon>
        <taxon>Tetranychus</taxon>
    </lineage>
</organism>
<feature type="compositionally biased region" description="Low complexity" evidence="9">
    <location>
        <begin position="165"/>
        <end position="178"/>
    </location>
</feature>
<evidence type="ECO:0000256" key="2">
    <source>
        <dbReference type="ARBA" id="ARBA00022737"/>
    </source>
</evidence>
<evidence type="ECO:0000256" key="1">
    <source>
        <dbReference type="ARBA" id="ARBA00004123"/>
    </source>
</evidence>
<dbReference type="PROSITE" id="PS50071">
    <property type="entry name" value="HOMEOBOX_2"/>
    <property type="match status" value="2"/>
</dbReference>